<evidence type="ECO:0000313" key="1">
    <source>
        <dbReference type="EMBL" id="GFD28005.1"/>
    </source>
</evidence>
<dbReference type="AlphaFoldDB" id="A0A699UYI2"/>
<protein>
    <submittedName>
        <fullName evidence="1">Uncharacterized protein</fullName>
    </submittedName>
</protein>
<sequence length="70" mass="8089">MIIRKVKKEIVRIPLGDETLTIQSNRSDGYASIVASEQKGELFDRIGTFEPDNMRLRGMLVVERQRVDRL</sequence>
<comment type="caution">
    <text evidence="1">The sequence shown here is derived from an EMBL/GenBank/DDBJ whole genome shotgun (WGS) entry which is preliminary data.</text>
</comment>
<gene>
    <name evidence="1" type="ORF">Tci_899974</name>
</gene>
<organism evidence="1">
    <name type="scientific">Tanacetum cinerariifolium</name>
    <name type="common">Dalmatian daisy</name>
    <name type="synonym">Chrysanthemum cinerariifolium</name>
    <dbReference type="NCBI Taxonomy" id="118510"/>
    <lineage>
        <taxon>Eukaryota</taxon>
        <taxon>Viridiplantae</taxon>
        <taxon>Streptophyta</taxon>
        <taxon>Embryophyta</taxon>
        <taxon>Tracheophyta</taxon>
        <taxon>Spermatophyta</taxon>
        <taxon>Magnoliopsida</taxon>
        <taxon>eudicotyledons</taxon>
        <taxon>Gunneridae</taxon>
        <taxon>Pentapetalae</taxon>
        <taxon>asterids</taxon>
        <taxon>campanulids</taxon>
        <taxon>Asterales</taxon>
        <taxon>Asteraceae</taxon>
        <taxon>Asteroideae</taxon>
        <taxon>Anthemideae</taxon>
        <taxon>Anthemidinae</taxon>
        <taxon>Tanacetum</taxon>
    </lineage>
</organism>
<reference evidence="1" key="1">
    <citation type="journal article" date="2019" name="Sci. Rep.">
        <title>Draft genome of Tanacetum cinerariifolium, the natural source of mosquito coil.</title>
        <authorList>
            <person name="Yamashiro T."/>
            <person name="Shiraishi A."/>
            <person name="Satake H."/>
            <person name="Nakayama K."/>
        </authorList>
    </citation>
    <scope>NUCLEOTIDE SEQUENCE</scope>
</reference>
<proteinExistence type="predicted"/>
<accession>A0A699UYI2</accession>
<dbReference type="EMBL" id="BKCJ011381553">
    <property type="protein sequence ID" value="GFD28005.1"/>
    <property type="molecule type" value="Genomic_DNA"/>
</dbReference>
<name>A0A699UYI2_TANCI</name>